<dbReference type="FunFam" id="3.30.200.20:FF:000465">
    <property type="entry name" value="Cysteine-rich receptor-like protein kinase 6"/>
    <property type="match status" value="1"/>
</dbReference>
<comment type="similarity">
    <text evidence="10">Belongs to the protein kinase superfamily.</text>
</comment>
<name>A0AAQ3TV62_PASNO</name>
<dbReference type="FunFam" id="1.10.510.10:FF:001023">
    <property type="entry name" value="Os07g0541700 protein"/>
    <property type="match status" value="1"/>
</dbReference>
<evidence type="ECO:0000256" key="10">
    <source>
        <dbReference type="RuleBase" id="RU000304"/>
    </source>
</evidence>
<dbReference type="EMBL" id="CP144750">
    <property type="protein sequence ID" value="WVZ78712.1"/>
    <property type="molecule type" value="Genomic_DNA"/>
</dbReference>
<gene>
    <name evidence="12" type="ORF">U9M48_026376</name>
</gene>
<dbReference type="InterPro" id="IPR017441">
    <property type="entry name" value="Protein_kinase_ATP_BS"/>
</dbReference>
<evidence type="ECO:0000256" key="9">
    <source>
        <dbReference type="PROSITE-ProRule" id="PRU10141"/>
    </source>
</evidence>
<evidence type="ECO:0000256" key="3">
    <source>
        <dbReference type="ARBA" id="ARBA00022679"/>
    </source>
</evidence>
<evidence type="ECO:0000256" key="4">
    <source>
        <dbReference type="ARBA" id="ARBA00022741"/>
    </source>
</evidence>
<keyword evidence="6 9" id="KW-0067">ATP-binding</keyword>
<evidence type="ECO:0000256" key="6">
    <source>
        <dbReference type="ARBA" id="ARBA00022840"/>
    </source>
</evidence>
<accession>A0AAQ3TV62</accession>
<dbReference type="GO" id="GO:0005524">
    <property type="term" value="F:ATP binding"/>
    <property type="evidence" value="ECO:0007669"/>
    <property type="project" value="UniProtKB-UniRule"/>
</dbReference>
<evidence type="ECO:0000256" key="7">
    <source>
        <dbReference type="ARBA" id="ARBA00047899"/>
    </source>
</evidence>
<dbReference type="AlphaFoldDB" id="A0AAQ3TV62"/>
<dbReference type="InterPro" id="IPR008271">
    <property type="entry name" value="Ser/Thr_kinase_AS"/>
</dbReference>
<dbReference type="InterPro" id="IPR011009">
    <property type="entry name" value="Kinase-like_dom_sf"/>
</dbReference>
<dbReference type="EC" id="2.7.11.1" evidence="1"/>
<comment type="catalytic activity">
    <reaction evidence="7">
        <text>L-threonyl-[protein] + ATP = O-phospho-L-threonyl-[protein] + ADP + H(+)</text>
        <dbReference type="Rhea" id="RHEA:46608"/>
        <dbReference type="Rhea" id="RHEA-COMP:11060"/>
        <dbReference type="Rhea" id="RHEA-COMP:11605"/>
        <dbReference type="ChEBI" id="CHEBI:15378"/>
        <dbReference type="ChEBI" id="CHEBI:30013"/>
        <dbReference type="ChEBI" id="CHEBI:30616"/>
        <dbReference type="ChEBI" id="CHEBI:61977"/>
        <dbReference type="ChEBI" id="CHEBI:456216"/>
        <dbReference type="EC" id="2.7.11.1"/>
    </reaction>
</comment>
<dbReference type="PANTHER" id="PTHR45707">
    <property type="entry name" value="C2 CALCIUM/LIPID-BINDING PLANT PHOSPHORIBOSYLTRANSFERASE FAMILY PROTEIN"/>
    <property type="match status" value="1"/>
</dbReference>
<evidence type="ECO:0000313" key="13">
    <source>
        <dbReference type="Proteomes" id="UP001341281"/>
    </source>
</evidence>
<evidence type="ECO:0000256" key="5">
    <source>
        <dbReference type="ARBA" id="ARBA00022777"/>
    </source>
</evidence>
<proteinExistence type="inferred from homology"/>
<comment type="catalytic activity">
    <reaction evidence="8">
        <text>L-seryl-[protein] + ATP = O-phospho-L-seryl-[protein] + ADP + H(+)</text>
        <dbReference type="Rhea" id="RHEA:17989"/>
        <dbReference type="Rhea" id="RHEA-COMP:9863"/>
        <dbReference type="Rhea" id="RHEA-COMP:11604"/>
        <dbReference type="ChEBI" id="CHEBI:15378"/>
        <dbReference type="ChEBI" id="CHEBI:29999"/>
        <dbReference type="ChEBI" id="CHEBI:30616"/>
        <dbReference type="ChEBI" id="CHEBI:83421"/>
        <dbReference type="ChEBI" id="CHEBI:456216"/>
        <dbReference type="EC" id="2.7.11.1"/>
    </reaction>
</comment>
<reference evidence="12 13" key="1">
    <citation type="submission" date="2024-02" db="EMBL/GenBank/DDBJ databases">
        <title>High-quality chromosome-scale genome assembly of Pensacola bahiagrass (Paspalum notatum Flugge var. saurae).</title>
        <authorList>
            <person name="Vega J.M."/>
            <person name="Podio M."/>
            <person name="Orjuela J."/>
            <person name="Siena L.A."/>
            <person name="Pessino S.C."/>
            <person name="Combes M.C."/>
            <person name="Mariac C."/>
            <person name="Albertini E."/>
            <person name="Pupilli F."/>
            <person name="Ortiz J.P.A."/>
            <person name="Leblanc O."/>
        </authorList>
    </citation>
    <scope>NUCLEOTIDE SEQUENCE [LARGE SCALE GENOMIC DNA]</scope>
    <source>
        <strain evidence="12">R1</strain>
        <tissue evidence="12">Leaf</tissue>
    </source>
</reference>
<dbReference type="Gene3D" id="1.10.510.10">
    <property type="entry name" value="Transferase(Phosphotransferase) domain 1"/>
    <property type="match status" value="1"/>
</dbReference>
<evidence type="ECO:0000256" key="8">
    <source>
        <dbReference type="ARBA" id="ARBA00048679"/>
    </source>
</evidence>
<evidence type="ECO:0000313" key="12">
    <source>
        <dbReference type="EMBL" id="WVZ78712.1"/>
    </source>
</evidence>
<sequence>MDGEHSSHKLESILQDPSSDPIDLPLEYLRKITNDFSDKQLLGEGGFGKVYKGVIKNEKFVAVKKLDDQLKLGVQEKQFENEVYHLMKLRHPNIVRFVGYCYETRNGCVQFKGKYVFAEKQQHRLLCLEYLPNGSLDRYISDASPGLDWGTRFKIIKEICCGIHYLHEDCRDQINGAIIHLDLKPTNILLDDNMVPKVADFGLSRLFDGKKTQTHTANLVGTLGYMAPEYMYYHVITAKADIYSLGVLIIEIIMGHRLKLNPFNFSKDDFIEAVRNRRRPPPYQDLCSNFVPPPDNQIKFCLETRRRNERPEIEIVPETPPPPVAQIPFLKLLVL</sequence>
<dbReference type="PROSITE" id="PS00108">
    <property type="entry name" value="PROTEIN_KINASE_ST"/>
    <property type="match status" value="1"/>
</dbReference>
<evidence type="ECO:0000259" key="11">
    <source>
        <dbReference type="PROSITE" id="PS50011"/>
    </source>
</evidence>
<dbReference type="PROSITE" id="PS50011">
    <property type="entry name" value="PROTEIN_KINASE_DOM"/>
    <property type="match status" value="1"/>
</dbReference>
<evidence type="ECO:0000256" key="2">
    <source>
        <dbReference type="ARBA" id="ARBA00022527"/>
    </source>
</evidence>
<dbReference type="PANTHER" id="PTHR45707:SF71">
    <property type="entry name" value="PROTEIN KINASE DOMAIN-CONTAINING PROTEIN"/>
    <property type="match status" value="1"/>
</dbReference>
<keyword evidence="3" id="KW-0808">Transferase</keyword>
<feature type="binding site" evidence="9">
    <location>
        <position position="65"/>
    </location>
    <ligand>
        <name>ATP</name>
        <dbReference type="ChEBI" id="CHEBI:30616"/>
    </ligand>
</feature>
<organism evidence="12 13">
    <name type="scientific">Paspalum notatum var. saurae</name>
    <dbReference type="NCBI Taxonomy" id="547442"/>
    <lineage>
        <taxon>Eukaryota</taxon>
        <taxon>Viridiplantae</taxon>
        <taxon>Streptophyta</taxon>
        <taxon>Embryophyta</taxon>
        <taxon>Tracheophyta</taxon>
        <taxon>Spermatophyta</taxon>
        <taxon>Magnoliopsida</taxon>
        <taxon>Liliopsida</taxon>
        <taxon>Poales</taxon>
        <taxon>Poaceae</taxon>
        <taxon>PACMAD clade</taxon>
        <taxon>Panicoideae</taxon>
        <taxon>Andropogonodae</taxon>
        <taxon>Paspaleae</taxon>
        <taxon>Paspalinae</taxon>
        <taxon>Paspalum</taxon>
    </lineage>
</organism>
<dbReference type="SUPFAM" id="SSF56112">
    <property type="entry name" value="Protein kinase-like (PK-like)"/>
    <property type="match status" value="1"/>
</dbReference>
<keyword evidence="13" id="KW-1185">Reference proteome</keyword>
<dbReference type="InterPro" id="IPR000719">
    <property type="entry name" value="Prot_kinase_dom"/>
</dbReference>
<feature type="domain" description="Protein kinase" evidence="11">
    <location>
        <begin position="36"/>
        <end position="330"/>
    </location>
</feature>
<dbReference type="Proteomes" id="UP001341281">
    <property type="component" value="Chromosome 06"/>
</dbReference>
<keyword evidence="5" id="KW-0418">Kinase</keyword>
<keyword evidence="4 9" id="KW-0547">Nucleotide-binding</keyword>
<dbReference type="Pfam" id="PF00069">
    <property type="entry name" value="Pkinase"/>
    <property type="match status" value="1"/>
</dbReference>
<dbReference type="Gene3D" id="3.30.200.20">
    <property type="entry name" value="Phosphorylase Kinase, domain 1"/>
    <property type="match status" value="1"/>
</dbReference>
<evidence type="ECO:0000256" key="1">
    <source>
        <dbReference type="ARBA" id="ARBA00012513"/>
    </source>
</evidence>
<dbReference type="PROSITE" id="PS00107">
    <property type="entry name" value="PROTEIN_KINASE_ATP"/>
    <property type="match status" value="1"/>
</dbReference>
<dbReference type="GO" id="GO:0004674">
    <property type="term" value="F:protein serine/threonine kinase activity"/>
    <property type="evidence" value="ECO:0007669"/>
    <property type="project" value="UniProtKB-KW"/>
</dbReference>
<keyword evidence="2 10" id="KW-0723">Serine/threonine-protein kinase</keyword>
<dbReference type="SMART" id="SM00220">
    <property type="entry name" value="S_TKc"/>
    <property type="match status" value="1"/>
</dbReference>
<protein>
    <recommendedName>
        <fullName evidence="1">non-specific serine/threonine protein kinase</fullName>
        <ecNumber evidence="1">2.7.11.1</ecNumber>
    </recommendedName>
</protein>